<dbReference type="Gene3D" id="2.10.25.10">
    <property type="entry name" value="Laminin"/>
    <property type="match status" value="1"/>
</dbReference>
<evidence type="ECO:0000256" key="2">
    <source>
        <dbReference type="ARBA" id="ARBA00023157"/>
    </source>
</evidence>
<dbReference type="AlphaFoldDB" id="A0A0L0CG37"/>
<dbReference type="Pfam" id="PF00008">
    <property type="entry name" value="EGF"/>
    <property type="match status" value="1"/>
</dbReference>
<evidence type="ECO:0000313" key="7">
    <source>
        <dbReference type="EMBL" id="KNC30439.1"/>
    </source>
</evidence>
<dbReference type="PROSITE" id="PS50026">
    <property type="entry name" value="EGF_3"/>
    <property type="match status" value="2"/>
</dbReference>
<keyword evidence="2 3" id="KW-1015">Disulfide bond</keyword>
<dbReference type="PROSITE" id="PS00022">
    <property type="entry name" value="EGF_1"/>
    <property type="match status" value="2"/>
</dbReference>
<organism evidence="7 8">
    <name type="scientific">Lucilia cuprina</name>
    <name type="common">Green bottle fly</name>
    <name type="synonym">Australian sheep blowfly</name>
    <dbReference type="NCBI Taxonomy" id="7375"/>
    <lineage>
        <taxon>Eukaryota</taxon>
        <taxon>Metazoa</taxon>
        <taxon>Ecdysozoa</taxon>
        <taxon>Arthropoda</taxon>
        <taxon>Hexapoda</taxon>
        <taxon>Insecta</taxon>
        <taxon>Pterygota</taxon>
        <taxon>Neoptera</taxon>
        <taxon>Endopterygota</taxon>
        <taxon>Diptera</taxon>
        <taxon>Brachycera</taxon>
        <taxon>Muscomorpha</taxon>
        <taxon>Oestroidea</taxon>
        <taxon>Calliphoridae</taxon>
        <taxon>Luciliinae</taxon>
        <taxon>Lucilia</taxon>
    </lineage>
</organism>
<dbReference type="PROSITE" id="PS01186">
    <property type="entry name" value="EGF_2"/>
    <property type="match status" value="2"/>
</dbReference>
<evidence type="ECO:0000313" key="8">
    <source>
        <dbReference type="Proteomes" id="UP000037069"/>
    </source>
</evidence>
<dbReference type="PANTHER" id="PTHR14949:SF56">
    <property type="entry name" value="EGF-LIKE-DOMAIN, MULTIPLE 7"/>
    <property type="match status" value="1"/>
</dbReference>
<keyword evidence="3" id="KW-0245">EGF-like domain</keyword>
<dbReference type="SUPFAM" id="SSF57196">
    <property type="entry name" value="EGF/Laminin"/>
    <property type="match status" value="1"/>
</dbReference>
<feature type="signal peptide" evidence="4">
    <location>
        <begin position="1"/>
        <end position="27"/>
    </location>
</feature>
<evidence type="ECO:0000259" key="6">
    <source>
        <dbReference type="PROSITE" id="PS50026"/>
    </source>
</evidence>
<protein>
    <submittedName>
        <fullName evidence="7">Uncharacterized protein</fullName>
    </submittedName>
</protein>
<feature type="disulfide bond" evidence="3">
    <location>
        <begin position="355"/>
        <end position="364"/>
    </location>
</feature>
<gene>
    <name evidence="7" type="ORF">FF38_07451</name>
</gene>
<dbReference type="PANTHER" id="PTHR14949">
    <property type="entry name" value="EGF-LIKE-DOMAIN, MULTIPLE 7, 8"/>
    <property type="match status" value="1"/>
</dbReference>
<feature type="domain" description="CUB" evidence="5">
    <location>
        <begin position="193"/>
        <end position="324"/>
    </location>
</feature>
<evidence type="ECO:0000259" key="5">
    <source>
        <dbReference type="PROSITE" id="PS01180"/>
    </source>
</evidence>
<evidence type="ECO:0000256" key="4">
    <source>
        <dbReference type="SAM" id="SignalP"/>
    </source>
</evidence>
<accession>A0A0L0CG37</accession>
<name>A0A0L0CG37_LUCCU</name>
<dbReference type="SUPFAM" id="SSF49854">
    <property type="entry name" value="Spermadhesin, CUB domain"/>
    <property type="match status" value="1"/>
</dbReference>
<comment type="caution">
    <text evidence="3">Lacks conserved residue(s) required for the propagation of feature annotation.</text>
</comment>
<dbReference type="InterPro" id="IPR000859">
    <property type="entry name" value="CUB_dom"/>
</dbReference>
<dbReference type="PROSITE" id="PS01180">
    <property type="entry name" value="CUB"/>
    <property type="match status" value="1"/>
</dbReference>
<reference evidence="7 8" key="1">
    <citation type="journal article" date="2015" name="Nat. Commun.">
        <title>Lucilia cuprina genome unlocks parasitic fly biology to underpin future interventions.</title>
        <authorList>
            <person name="Anstead C.A."/>
            <person name="Korhonen P.K."/>
            <person name="Young N.D."/>
            <person name="Hall R.S."/>
            <person name="Jex A.R."/>
            <person name="Murali S.C."/>
            <person name="Hughes D.S."/>
            <person name="Lee S.F."/>
            <person name="Perry T."/>
            <person name="Stroehlein A.J."/>
            <person name="Ansell B.R."/>
            <person name="Breugelmans B."/>
            <person name="Hofmann A."/>
            <person name="Qu J."/>
            <person name="Dugan S."/>
            <person name="Lee S.L."/>
            <person name="Chao H."/>
            <person name="Dinh H."/>
            <person name="Han Y."/>
            <person name="Doddapaneni H.V."/>
            <person name="Worley K.C."/>
            <person name="Muzny D.M."/>
            <person name="Ioannidis P."/>
            <person name="Waterhouse R.M."/>
            <person name="Zdobnov E.M."/>
            <person name="James P.J."/>
            <person name="Bagnall N.H."/>
            <person name="Kotze A.C."/>
            <person name="Gibbs R.A."/>
            <person name="Richards S."/>
            <person name="Batterham P."/>
            <person name="Gasser R.B."/>
        </authorList>
    </citation>
    <scope>NUCLEOTIDE SEQUENCE [LARGE SCALE GENOMIC DNA]</scope>
    <source>
        <strain evidence="7 8">LS</strain>
        <tissue evidence="7">Full body</tissue>
    </source>
</reference>
<dbReference type="Gene3D" id="2.60.120.290">
    <property type="entry name" value="Spermadhesin, CUB domain"/>
    <property type="match status" value="1"/>
</dbReference>
<sequence>MSMTTFLTLKLLFMLLLLTLLHTTTKADSLENKPNLFIKQNVKIFQNNKTDSVHKSVNLRNLTDVIYKSSSSEARENVAKHQIQTMEKKEKITEGVLKANSKLMKRLKRQHLSTSGSTAMTSSSSTYDLTALNHHQLSLPSVPLPPPPPFPNTNFNLSPFGSAGGLGGVGKSMNAFAFQTQNHHHQTPSSSLCGGVLKARHGVIQTPNFPHKFTTPIECIWVIDASELMPHSGHNISIVVYLTQLYVLGGLKFTEYMYYSDDYKVPAHRVFTLTEDDVTQVAWVQFNSQYLEIRFRMSSLDGTHLRALDRLLDVYGFNMTYEVEPVKEYQCNTLQCRFLGHCYAKADFSSYYCSCFPGFSGMDCGRGPLCEDPHTNICQNGGTCKHIGDAAITCHCPVGYKGTKCEIPDISEITMGCTTNSSALDCHRECDFDNGREGGISLLKTSRTSARSGKTRYEVTIRLGANLTAFYRHIDGEQRAKEQLPSFLEKHVSKLYLYFYNKKTVHHHFFLIKSKNKKNIAKTKYEANLLGKINVLNKTLEVYKTIISF</sequence>
<feature type="domain" description="EGF-like" evidence="6">
    <location>
        <begin position="327"/>
        <end position="365"/>
    </location>
</feature>
<evidence type="ECO:0000256" key="1">
    <source>
        <dbReference type="ARBA" id="ARBA00022729"/>
    </source>
</evidence>
<feature type="chain" id="PRO_5005536027" evidence="4">
    <location>
        <begin position="28"/>
        <end position="549"/>
    </location>
</feature>
<dbReference type="SMART" id="SM00181">
    <property type="entry name" value="EGF"/>
    <property type="match status" value="2"/>
</dbReference>
<keyword evidence="1 4" id="KW-0732">Signal</keyword>
<feature type="disulfide bond" evidence="3">
    <location>
        <begin position="336"/>
        <end position="353"/>
    </location>
</feature>
<dbReference type="InterPro" id="IPR050969">
    <property type="entry name" value="Dev_Signal_Modulators"/>
</dbReference>
<dbReference type="EMBL" id="JRES01000523">
    <property type="protein sequence ID" value="KNC30439.1"/>
    <property type="molecule type" value="Genomic_DNA"/>
</dbReference>
<dbReference type="InterPro" id="IPR000742">
    <property type="entry name" value="EGF"/>
</dbReference>
<dbReference type="InterPro" id="IPR035914">
    <property type="entry name" value="Sperma_CUB_dom_sf"/>
</dbReference>
<evidence type="ECO:0000256" key="3">
    <source>
        <dbReference type="PROSITE-ProRule" id="PRU00076"/>
    </source>
</evidence>
<dbReference type="Proteomes" id="UP000037069">
    <property type="component" value="Unassembled WGS sequence"/>
</dbReference>
<feature type="domain" description="EGF-like" evidence="6">
    <location>
        <begin position="366"/>
        <end position="406"/>
    </location>
</feature>
<feature type="disulfide bond" evidence="3">
    <location>
        <begin position="396"/>
        <end position="405"/>
    </location>
</feature>
<comment type="caution">
    <text evidence="7">The sequence shown here is derived from an EMBL/GenBank/DDBJ whole genome shotgun (WGS) entry which is preliminary data.</text>
</comment>
<dbReference type="CDD" id="cd00054">
    <property type="entry name" value="EGF_CA"/>
    <property type="match status" value="1"/>
</dbReference>
<keyword evidence="8" id="KW-1185">Reference proteome</keyword>
<proteinExistence type="predicted"/>